<accession>A0ABS5SX90</accession>
<keyword evidence="8 9" id="KW-0998">Cell outer membrane</keyword>
<proteinExistence type="inferred from homology"/>
<comment type="caution">
    <text evidence="13">The sequence shown here is derived from an EMBL/GenBank/DDBJ whole genome shotgun (WGS) entry which is preliminary data.</text>
</comment>
<evidence type="ECO:0000313" key="13">
    <source>
        <dbReference type="EMBL" id="MBT0724704.1"/>
    </source>
</evidence>
<keyword evidence="3 9" id="KW-0813">Transport</keyword>
<dbReference type="Proteomes" id="UP000790096">
    <property type="component" value="Unassembled WGS sequence"/>
</dbReference>
<gene>
    <name evidence="13" type="ORF">HH682_09705</name>
</gene>
<dbReference type="InterPro" id="IPR043142">
    <property type="entry name" value="PapC-like_C_sf"/>
</dbReference>
<dbReference type="PROSITE" id="PS01151">
    <property type="entry name" value="FIMBRIAL_USHER"/>
    <property type="match status" value="1"/>
</dbReference>
<evidence type="ECO:0000259" key="11">
    <source>
        <dbReference type="Pfam" id="PF13953"/>
    </source>
</evidence>
<dbReference type="InterPro" id="IPR025885">
    <property type="entry name" value="PapC_N"/>
</dbReference>
<feature type="signal peptide" evidence="10">
    <location>
        <begin position="1"/>
        <end position="22"/>
    </location>
</feature>
<dbReference type="EMBL" id="JABBFR010000011">
    <property type="protein sequence ID" value="MBT0724704.1"/>
    <property type="molecule type" value="Genomic_DNA"/>
</dbReference>
<evidence type="ECO:0000256" key="6">
    <source>
        <dbReference type="ARBA" id="ARBA00022729"/>
    </source>
</evidence>
<evidence type="ECO:0000256" key="7">
    <source>
        <dbReference type="ARBA" id="ARBA00023136"/>
    </source>
</evidence>
<evidence type="ECO:0000256" key="2">
    <source>
        <dbReference type="ARBA" id="ARBA00008064"/>
    </source>
</evidence>
<name>A0ABS5SX90_9GAMM</name>
<keyword evidence="7 9" id="KW-0472">Membrane</keyword>
<evidence type="ECO:0000256" key="4">
    <source>
        <dbReference type="ARBA" id="ARBA00022452"/>
    </source>
</evidence>
<evidence type="ECO:0000259" key="12">
    <source>
        <dbReference type="Pfam" id="PF13954"/>
    </source>
</evidence>
<keyword evidence="6 10" id="KW-0732">Signal</keyword>
<sequence>MLMKNCSSVLIISGLPAFSSYAEDWFNPAFLSSDGNTVADLSRFEKGADQAPGLYHVDIWFNDEFITSKDVLFKIDEKNNDKNNIQNDNIKEKSSENENLSNSEIAHIVENFKKDETGLVPCLTIDFLNRVGVKTSDIAAQKDGIDANSCIDFRTIYPGANFYYDFPKQRLNLFFPQSAVKNNIAGYIPPEEWNEGINAGLLNYSLTGEQSKLNKNIYANLTSGINIGAWRLRHNGVWSYASYKGTEAKHYWQNVSTYLQRSVIPLKSELILGDNNTAGNVFDSVNFRGARIYSSEAMLPDSLQGYAPTVKGIASGRSTVEIRQNGYLIYQNIVQSGAFEINDLNSTASSGDLDILVKNDAGETQHYLVPYSSVPLLEREKHFSYEAVAGKYRTGLSEKNAPFFGQATFSKGLSGGYTIYGGAQLADNYRAYSVGLGQNLGDWGAFSSDITASSSQLADGSRHQGQSVKFLYNKTLNEFGTNVQLLGYRYSTRGFYTLDETAWSNMEGYQYSWQDKGDGKGYKYEPLSYHNLRMSKKGRFQLNISQQINDFGSIYVSGSQQSYWNSPDKDIWYQAGLSSSFKYVNYNISYSLSRNTGIAGTDRQISLSASIPLGRLFNSNRANTVADHMYATSSVSHQQDGTTRIQTGISGSLLEAKNLNYSLTQSHMNNYGDSYSATATLHSSYAEGTFGYSSSKSDKRANWSVAGGVLAHADGITLSQSLGTTNVLIKAPGAKGVRVGSSGSGMKTDWRGYTVQPSATMYRNNRIALDVDSLDLHTDIENNVQNVVPTEGAVVRASFVAHTGLRALFTLQRNGRFLPFGSEVTEKNSGATGIVNEAGQVYLSSIPMNGKIDIVWGPSSSERCSQHYVVTKADAEKPIVQLNLDCNT</sequence>
<evidence type="ECO:0000256" key="1">
    <source>
        <dbReference type="ARBA" id="ARBA00004571"/>
    </source>
</evidence>
<feature type="domain" description="PapC N-terminal" evidence="12">
    <location>
        <begin position="102"/>
        <end position="207"/>
    </location>
</feature>
<keyword evidence="14" id="KW-1185">Reference proteome</keyword>
<dbReference type="InterPro" id="IPR025949">
    <property type="entry name" value="PapC-like_C"/>
</dbReference>
<keyword evidence="5 9" id="KW-0812">Transmembrane</keyword>
<dbReference type="Gene3D" id="2.60.40.3110">
    <property type="match status" value="1"/>
</dbReference>
<keyword evidence="9" id="KW-1029">Fimbrium biogenesis</keyword>
<feature type="chain" id="PRO_5045920340" evidence="10">
    <location>
        <begin position="23"/>
        <end position="888"/>
    </location>
</feature>
<dbReference type="Gene3D" id="2.60.40.2070">
    <property type="match status" value="1"/>
</dbReference>
<dbReference type="SUPFAM" id="SSF141729">
    <property type="entry name" value="FimD N-terminal domain-like"/>
    <property type="match status" value="2"/>
</dbReference>
<evidence type="ECO:0000256" key="10">
    <source>
        <dbReference type="SAM" id="SignalP"/>
    </source>
</evidence>
<dbReference type="Gene3D" id="2.60.40.2610">
    <property type="entry name" value="Outer membrane usher protein FimD, plug domain"/>
    <property type="match status" value="1"/>
</dbReference>
<keyword evidence="4" id="KW-1134">Transmembrane beta strand</keyword>
<evidence type="ECO:0000256" key="9">
    <source>
        <dbReference type="RuleBase" id="RU003884"/>
    </source>
</evidence>
<evidence type="ECO:0000256" key="3">
    <source>
        <dbReference type="ARBA" id="ARBA00022448"/>
    </source>
</evidence>
<dbReference type="PANTHER" id="PTHR30451:SF6">
    <property type="entry name" value="OUTER MEMBRANE USHER PROTEIN SFMD"/>
    <property type="match status" value="1"/>
</dbReference>
<protein>
    <submittedName>
        <fullName evidence="13">Fimbria/pilus outer membrane usher protein</fullName>
    </submittedName>
</protein>
<evidence type="ECO:0000313" key="14">
    <source>
        <dbReference type="Proteomes" id="UP000790096"/>
    </source>
</evidence>
<comment type="similarity">
    <text evidence="2 9">Belongs to the fimbrial export usher family.</text>
</comment>
<feature type="domain" description="PapC-like C-terminal" evidence="11">
    <location>
        <begin position="808"/>
        <end position="871"/>
    </location>
</feature>
<organism evidence="13 14">
    <name type="scientific">Rosenbergiella gaditana</name>
    <dbReference type="NCBI Taxonomy" id="2726987"/>
    <lineage>
        <taxon>Bacteria</taxon>
        <taxon>Pseudomonadati</taxon>
        <taxon>Pseudomonadota</taxon>
        <taxon>Gammaproteobacteria</taxon>
        <taxon>Enterobacterales</taxon>
        <taxon>Erwiniaceae</taxon>
        <taxon>Rosenbergiella</taxon>
    </lineage>
</organism>
<dbReference type="Pfam" id="PF13953">
    <property type="entry name" value="PapC_C"/>
    <property type="match status" value="1"/>
</dbReference>
<dbReference type="InterPro" id="IPR000015">
    <property type="entry name" value="Fimb_usher"/>
</dbReference>
<reference evidence="13 14" key="1">
    <citation type="submission" date="2020-04" db="EMBL/GenBank/DDBJ databases">
        <title>Genome sequencing of Rosenbergiella species.</title>
        <authorList>
            <person name="Alvarez-Perez S."/>
            <person name="Lievens B."/>
        </authorList>
    </citation>
    <scope>NUCLEOTIDE SEQUENCE [LARGE SCALE GENOMIC DNA]</scope>
    <source>
        <strain evidence="13 14">S61</strain>
    </source>
</reference>
<comment type="subcellular location">
    <subcellularLocation>
        <location evidence="1 9">Cell outer membrane</location>
        <topology evidence="1 9">Multi-pass membrane protein</topology>
    </subcellularLocation>
</comment>
<dbReference type="InterPro" id="IPR018030">
    <property type="entry name" value="Fimbrial_membr_usher_CS"/>
</dbReference>
<dbReference type="PANTHER" id="PTHR30451">
    <property type="entry name" value="OUTER MEMBRANE USHER PROTEIN"/>
    <property type="match status" value="1"/>
</dbReference>
<dbReference type="Pfam" id="PF13954">
    <property type="entry name" value="PapC_N"/>
    <property type="match status" value="2"/>
</dbReference>
<evidence type="ECO:0000256" key="8">
    <source>
        <dbReference type="ARBA" id="ARBA00023237"/>
    </source>
</evidence>
<evidence type="ECO:0000256" key="5">
    <source>
        <dbReference type="ARBA" id="ARBA00022692"/>
    </source>
</evidence>
<dbReference type="Gene3D" id="3.10.20.410">
    <property type="match status" value="1"/>
</dbReference>
<dbReference type="InterPro" id="IPR042186">
    <property type="entry name" value="FimD_plug_dom"/>
</dbReference>
<feature type="domain" description="PapC N-terminal" evidence="12">
    <location>
        <begin position="26"/>
        <end position="81"/>
    </location>
</feature>
<dbReference type="RefSeq" id="WP_214237360.1">
    <property type="nucleotide sequence ID" value="NZ_JABBFR010000011.1"/>
</dbReference>
<dbReference type="Pfam" id="PF00577">
    <property type="entry name" value="Usher"/>
    <property type="match status" value="1"/>
</dbReference>
<dbReference type="InterPro" id="IPR037224">
    <property type="entry name" value="PapC_N_sf"/>
</dbReference>